<name>A0A9W6HGF8_9MICO</name>
<gene>
    <name evidence="2" type="ORF">GCM10017586_13730</name>
</gene>
<accession>A0A9W6HGF8</accession>
<dbReference type="AlphaFoldDB" id="A0A9W6HGF8"/>
<reference evidence="2" key="2">
    <citation type="submission" date="2023-01" db="EMBL/GenBank/DDBJ databases">
        <authorList>
            <person name="Sun Q."/>
            <person name="Evtushenko L."/>
        </authorList>
    </citation>
    <scope>NUCLEOTIDE SEQUENCE</scope>
    <source>
        <strain evidence="2">VKM Ac-1447</strain>
    </source>
</reference>
<proteinExistence type="predicted"/>
<sequence>MWETFWPDVLVAVIGAALGAVLTVLIAAITYVISVRRQELRSLNDLIDDLHHRRAFDTGPGLIPGARASEDYARANRSVISARNEIRQARRGVRFNAKLREPLKRMTQACNEYLDAAEWEPDAYALHVVELRAALMDDIRRIAAARRGVRALEPGGGASR</sequence>
<dbReference type="EMBL" id="BSEO01000005">
    <property type="protein sequence ID" value="GLJ79691.1"/>
    <property type="molecule type" value="Genomic_DNA"/>
</dbReference>
<dbReference type="RefSeq" id="WP_210007540.1">
    <property type="nucleotide sequence ID" value="NZ_BSEO01000005.1"/>
</dbReference>
<keyword evidence="1" id="KW-0812">Transmembrane</keyword>
<keyword evidence="3" id="KW-1185">Reference proteome</keyword>
<organism evidence="2 3">
    <name type="scientific">Microbacterium imperiale</name>
    <dbReference type="NCBI Taxonomy" id="33884"/>
    <lineage>
        <taxon>Bacteria</taxon>
        <taxon>Bacillati</taxon>
        <taxon>Actinomycetota</taxon>
        <taxon>Actinomycetes</taxon>
        <taxon>Micrococcales</taxon>
        <taxon>Microbacteriaceae</taxon>
        <taxon>Microbacterium</taxon>
    </lineage>
</organism>
<reference evidence="2" key="1">
    <citation type="journal article" date="2014" name="Int. J. Syst. Evol. Microbiol.">
        <title>Complete genome sequence of Corynebacterium casei LMG S-19264T (=DSM 44701T), isolated from a smear-ripened cheese.</title>
        <authorList>
            <consortium name="US DOE Joint Genome Institute (JGI-PGF)"/>
            <person name="Walter F."/>
            <person name="Albersmeier A."/>
            <person name="Kalinowski J."/>
            <person name="Ruckert C."/>
        </authorList>
    </citation>
    <scope>NUCLEOTIDE SEQUENCE</scope>
    <source>
        <strain evidence="2">VKM Ac-1447</strain>
    </source>
</reference>
<dbReference type="Proteomes" id="UP001142317">
    <property type="component" value="Unassembled WGS sequence"/>
</dbReference>
<feature type="transmembrane region" description="Helical" evidence="1">
    <location>
        <begin position="12"/>
        <end position="33"/>
    </location>
</feature>
<evidence type="ECO:0000313" key="3">
    <source>
        <dbReference type="Proteomes" id="UP001142317"/>
    </source>
</evidence>
<keyword evidence="1" id="KW-0472">Membrane</keyword>
<evidence type="ECO:0000256" key="1">
    <source>
        <dbReference type="SAM" id="Phobius"/>
    </source>
</evidence>
<evidence type="ECO:0000313" key="2">
    <source>
        <dbReference type="EMBL" id="GLJ79691.1"/>
    </source>
</evidence>
<keyword evidence="1" id="KW-1133">Transmembrane helix</keyword>
<comment type="caution">
    <text evidence="2">The sequence shown here is derived from an EMBL/GenBank/DDBJ whole genome shotgun (WGS) entry which is preliminary data.</text>
</comment>
<protein>
    <submittedName>
        <fullName evidence="2">Uncharacterized protein</fullName>
    </submittedName>
</protein>